<dbReference type="Gene3D" id="3.40.350.10">
    <property type="entry name" value="Creatinase/prolidase N-terminal domain"/>
    <property type="match status" value="1"/>
</dbReference>
<gene>
    <name evidence="3" type="ORF">E6H03_01305</name>
</gene>
<dbReference type="AlphaFoldDB" id="A0A537JNI8"/>
<dbReference type="CDD" id="cd01066">
    <property type="entry name" value="APP_MetAP"/>
    <property type="match status" value="1"/>
</dbReference>
<dbReference type="Pfam" id="PF00557">
    <property type="entry name" value="Peptidase_M24"/>
    <property type="match status" value="1"/>
</dbReference>
<evidence type="ECO:0000259" key="1">
    <source>
        <dbReference type="Pfam" id="PF00557"/>
    </source>
</evidence>
<organism evidence="3 4">
    <name type="scientific">Candidatus Segetimicrobium genomatis</name>
    <dbReference type="NCBI Taxonomy" id="2569760"/>
    <lineage>
        <taxon>Bacteria</taxon>
        <taxon>Bacillati</taxon>
        <taxon>Candidatus Sysuimicrobiota</taxon>
        <taxon>Candidatus Sysuimicrobiia</taxon>
        <taxon>Candidatus Sysuimicrobiales</taxon>
        <taxon>Candidatus Segetimicrobiaceae</taxon>
        <taxon>Candidatus Segetimicrobium</taxon>
    </lineage>
</organism>
<dbReference type="PANTHER" id="PTHR46112">
    <property type="entry name" value="AMINOPEPTIDASE"/>
    <property type="match status" value="1"/>
</dbReference>
<sequence>MSAKGRPAMPYGWGRVPYAYSDRLPWMNLPFPIEEYRERLRRLGTRMARDGLDCLVVLGNPSDGTNIRYLTNFEDFYGGDSLLVVPGDGPPGFTTNAVMHGEPMHSGIQDCWVEDVRCAAAPRTVTGAASPATVYDHVEDFIVERGCGGGTIGIAGVSTERLERFLGETFPDARVAQAAGLLREMRTIKSHREIEVIRRACHLADEALGAAMDAVRPGITEFELAAEAYHAMFAAGAEHPAFAISVCAGRRAGFKHMAPTSYRVQPGDMVYMDVGARYMGYHSDASRQRVCGTPTAEQRRFMETQIAIVEDVMEAARPGTVIGALADIAAARAGEAGYADDLYFRGHGIGAATQDLPAFAPGNPAVLEENMVFAFEPMLVRAGFGTACWEDDWRVTAAGVERLNQCRIRWW</sequence>
<dbReference type="InterPro" id="IPR036005">
    <property type="entry name" value="Creatinase/aminopeptidase-like"/>
</dbReference>
<reference evidence="3 4" key="1">
    <citation type="journal article" date="2019" name="Nat. Microbiol.">
        <title>Mediterranean grassland soil C-N compound turnover is dependent on rainfall and depth, and is mediated by genomically divergent microorganisms.</title>
        <authorList>
            <person name="Diamond S."/>
            <person name="Andeer P.F."/>
            <person name="Li Z."/>
            <person name="Crits-Christoph A."/>
            <person name="Burstein D."/>
            <person name="Anantharaman K."/>
            <person name="Lane K.R."/>
            <person name="Thomas B.C."/>
            <person name="Pan C."/>
            <person name="Northen T.R."/>
            <person name="Banfield J.F."/>
        </authorList>
    </citation>
    <scope>NUCLEOTIDE SEQUENCE [LARGE SCALE GENOMIC DNA]</scope>
    <source>
        <strain evidence="3">NP_6</strain>
    </source>
</reference>
<feature type="domain" description="Creatinase N-terminal" evidence="2">
    <location>
        <begin position="39"/>
        <end position="188"/>
    </location>
</feature>
<protein>
    <submittedName>
        <fullName evidence="3">Aminopeptidase P family protein</fullName>
    </submittedName>
</protein>
<dbReference type="InterPro" id="IPR000587">
    <property type="entry name" value="Creatinase_N"/>
</dbReference>
<accession>A0A537JNI8</accession>
<dbReference type="PANTHER" id="PTHR46112:SF2">
    <property type="entry name" value="XAA-PRO AMINOPEPTIDASE P-RELATED"/>
    <property type="match status" value="1"/>
</dbReference>
<proteinExistence type="predicted"/>
<dbReference type="InterPro" id="IPR050659">
    <property type="entry name" value="Peptidase_M24B"/>
</dbReference>
<dbReference type="SUPFAM" id="SSF53092">
    <property type="entry name" value="Creatinase/prolidase N-terminal domain"/>
    <property type="match status" value="1"/>
</dbReference>
<evidence type="ECO:0000259" key="2">
    <source>
        <dbReference type="Pfam" id="PF01321"/>
    </source>
</evidence>
<feature type="domain" description="Peptidase M24" evidence="1">
    <location>
        <begin position="196"/>
        <end position="397"/>
    </location>
</feature>
<dbReference type="InterPro" id="IPR000994">
    <property type="entry name" value="Pept_M24"/>
</dbReference>
<dbReference type="SUPFAM" id="SSF55920">
    <property type="entry name" value="Creatinase/aminopeptidase"/>
    <property type="match status" value="1"/>
</dbReference>
<dbReference type="InterPro" id="IPR029149">
    <property type="entry name" value="Creatin/AminoP/Spt16_N"/>
</dbReference>
<keyword evidence="3" id="KW-0031">Aminopeptidase</keyword>
<name>A0A537JNI8_9BACT</name>
<dbReference type="Gene3D" id="3.90.230.10">
    <property type="entry name" value="Creatinase/methionine aminopeptidase superfamily"/>
    <property type="match status" value="1"/>
</dbReference>
<dbReference type="EMBL" id="VBAN01000043">
    <property type="protein sequence ID" value="TMI84852.1"/>
    <property type="molecule type" value="Genomic_DNA"/>
</dbReference>
<evidence type="ECO:0000313" key="3">
    <source>
        <dbReference type="EMBL" id="TMI84852.1"/>
    </source>
</evidence>
<dbReference type="Proteomes" id="UP000318093">
    <property type="component" value="Unassembled WGS sequence"/>
</dbReference>
<keyword evidence="3" id="KW-0645">Protease</keyword>
<keyword evidence="3" id="KW-0378">Hydrolase</keyword>
<dbReference type="Pfam" id="PF01321">
    <property type="entry name" value="Creatinase_N"/>
    <property type="match status" value="1"/>
</dbReference>
<evidence type="ECO:0000313" key="4">
    <source>
        <dbReference type="Proteomes" id="UP000318093"/>
    </source>
</evidence>
<comment type="caution">
    <text evidence="3">The sequence shown here is derived from an EMBL/GenBank/DDBJ whole genome shotgun (WGS) entry which is preliminary data.</text>
</comment>
<dbReference type="GO" id="GO:0004177">
    <property type="term" value="F:aminopeptidase activity"/>
    <property type="evidence" value="ECO:0007669"/>
    <property type="project" value="UniProtKB-KW"/>
</dbReference>